<feature type="transmembrane region" description="Helical" evidence="1">
    <location>
        <begin position="32"/>
        <end position="50"/>
    </location>
</feature>
<keyword evidence="1" id="KW-1133">Transmembrane helix</keyword>
<organism evidence="2 3">
    <name type="scientific">Labedaea rhizosphaerae</name>
    <dbReference type="NCBI Taxonomy" id="598644"/>
    <lineage>
        <taxon>Bacteria</taxon>
        <taxon>Bacillati</taxon>
        <taxon>Actinomycetota</taxon>
        <taxon>Actinomycetes</taxon>
        <taxon>Pseudonocardiales</taxon>
        <taxon>Pseudonocardiaceae</taxon>
        <taxon>Labedaea</taxon>
    </lineage>
</organism>
<keyword evidence="3" id="KW-1185">Reference proteome</keyword>
<name>A0A4R6SCM2_LABRH</name>
<reference evidence="2 3" key="1">
    <citation type="submission" date="2019-03" db="EMBL/GenBank/DDBJ databases">
        <title>Genomic Encyclopedia of Type Strains, Phase IV (KMG-IV): sequencing the most valuable type-strain genomes for metagenomic binning, comparative biology and taxonomic classification.</title>
        <authorList>
            <person name="Goeker M."/>
        </authorList>
    </citation>
    <scope>NUCLEOTIDE SEQUENCE [LARGE SCALE GENOMIC DNA]</scope>
    <source>
        <strain evidence="2 3">DSM 45361</strain>
    </source>
</reference>
<comment type="caution">
    <text evidence="2">The sequence shown here is derived from an EMBL/GenBank/DDBJ whole genome shotgun (WGS) entry which is preliminary data.</text>
</comment>
<sequence>MKTRLLVAVPVLIAVLAYCVLAAVGVAPWEVVPVLLIAVAAMGVVALVRAPNRRIR</sequence>
<dbReference type="Proteomes" id="UP000295444">
    <property type="component" value="Unassembled WGS sequence"/>
</dbReference>
<dbReference type="EMBL" id="SNXZ01000003">
    <property type="protein sequence ID" value="TDP97404.1"/>
    <property type="molecule type" value="Genomic_DNA"/>
</dbReference>
<dbReference type="RefSeq" id="WP_166659227.1">
    <property type="nucleotide sequence ID" value="NZ_SNXZ01000003.1"/>
</dbReference>
<proteinExistence type="predicted"/>
<accession>A0A4R6SCM2</accession>
<evidence type="ECO:0000256" key="1">
    <source>
        <dbReference type="SAM" id="Phobius"/>
    </source>
</evidence>
<gene>
    <name evidence="2" type="ORF">EV186_103368</name>
</gene>
<keyword evidence="1" id="KW-0812">Transmembrane</keyword>
<evidence type="ECO:0000313" key="2">
    <source>
        <dbReference type="EMBL" id="TDP97404.1"/>
    </source>
</evidence>
<evidence type="ECO:0000313" key="3">
    <source>
        <dbReference type="Proteomes" id="UP000295444"/>
    </source>
</evidence>
<keyword evidence="1" id="KW-0472">Membrane</keyword>
<dbReference type="AlphaFoldDB" id="A0A4R6SCM2"/>
<protein>
    <submittedName>
        <fullName evidence="2">Uncharacterized protein</fullName>
    </submittedName>
</protein>